<feature type="compositionally biased region" description="Polar residues" evidence="1">
    <location>
        <begin position="1"/>
        <end position="11"/>
    </location>
</feature>
<keyword evidence="2" id="KW-1133">Transmembrane helix</keyword>
<feature type="region of interest" description="Disordered" evidence="1">
    <location>
        <begin position="1"/>
        <end position="26"/>
    </location>
</feature>
<dbReference type="Proteomes" id="UP001449795">
    <property type="component" value="Chromosome"/>
</dbReference>
<name>A0ABZ3D2J4_9PROT</name>
<dbReference type="RefSeq" id="WP_342627792.1">
    <property type="nucleotide sequence ID" value="NZ_CP152276.1"/>
</dbReference>
<feature type="transmembrane region" description="Helical" evidence="2">
    <location>
        <begin position="94"/>
        <end position="115"/>
    </location>
</feature>
<evidence type="ECO:0000256" key="2">
    <source>
        <dbReference type="SAM" id="Phobius"/>
    </source>
</evidence>
<sequence length="268" mass="30198">MQNRSPYTGKNPQIEKPAPVENVPCPSDTIRERRSTWYRGCIPMPKSSIVSFLVKEVKEALPPMIFFAIGFNLIVLTTNLILRHYQLQFANHLLATTAALIVGKAVLVANALPFFHRFDNAPLIKPVLFKSSIYFLATAAARILERLIEFLIHGGTARGLPEYVTANFIWGRFLAVQIWIAVLFLIYTFITELNRLFGDGELSRILFTWRPTELKSARRRKIRTLTTLARLADAHTVDDLRNPATQAHAEMIALIGSLAKAASPSRRT</sequence>
<dbReference type="EMBL" id="CP152276">
    <property type="protein sequence ID" value="XAE41974.1"/>
    <property type="molecule type" value="Genomic_DNA"/>
</dbReference>
<organism evidence="3 4">
    <name type="scientific">Nguyenibacter vanlangensis</name>
    <dbReference type="NCBI Taxonomy" id="1216886"/>
    <lineage>
        <taxon>Bacteria</taxon>
        <taxon>Pseudomonadati</taxon>
        <taxon>Pseudomonadota</taxon>
        <taxon>Alphaproteobacteria</taxon>
        <taxon>Acetobacterales</taxon>
        <taxon>Acetobacteraceae</taxon>
        <taxon>Nguyenibacter</taxon>
    </lineage>
</organism>
<accession>A0ABZ3D2J4</accession>
<reference evidence="3 4" key="1">
    <citation type="submission" date="2024-04" db="EMBL/GenBank/DDBJ databases">
        <title>Complete genome sequence of Nguyenibacter vanlangesis HBCM-1154, a strain capable of nitrogen fixation, IAA production, and phosphorus solubilization isolated from sugarcane soil.</title>
        <authorList>
            <person name="MY HANH P."/>
        </authorList>
    </citation>
    <scope>NUCLEOTIDE SEQUENCE [LARGE SCALE GENOMIC DNA]</scope>
    <source>
        <strain evidence="3 4">HBCM 1154</strain>
    </source>
</reference>
<proteinExistence type="predicted"/>
<evidence type="ECO:0000256" key="1">
    <source>
        <dbReference type="SAM" id="MobiDB-lite"/>
    </source>
</evidence>
<feature type="transmembrane region" description="Helical" evidence="2">
    <location>
        <begin position="168"/>
        <end position="190"/>
    </location>
</feature>
<gene>
    <name evidence="3" type="ORF">AAC691_17095</name>
</gene>
<evidence type="ECO:0000313" key="3">
    <source>
        <dbReference type="EMBL" id="XAE41974.1"/>
    </source>
</evidence>
<evidence type="ECO:0000313" key="4">
    <source>
        <dbReference type="Proteomes" id="UP001449795"/>
    </source>
</evidence>
<keyword evidence="2" id="KW-0472">Membrane</keyword>
<keyword evidence="2" id="KW-0812">Transmembrane</keyword>
<feature type="transmembrane region" description="Helical" evidence="2">
    <location>
        <begin position="64"/>
        <end position="82"/>
    </location>
</feature>
<protein>
    <submittedName>
        <fullName evidence="3">Uncharacterized protein</fullName>
    </submittedName>
</protein>
<keyword evidence="4" id="KW-1185">Reference proteome</keyword>